<protein>
    <submittedName>
        <fullName evidence="1">Uncharacterized protein</fullName>
    </submittedName>
</protein>
<keyword evidence="2" id="KW-1185">Reference proteome</keyword>
<name>A0ACB1B9G6_MELEN</name>
<dbReference type="Proteomes" id="UP001497535">
    <property type="component" value="Unassembled WGS sequence"/>
</dbReference>
<sequence length="79" mass="9086">MRCYGTFVIIVIFCLFVANFFFVVLFSPKSFVIFVPFVFKAVSFCYSIRGIIQFGPNLTILFSSKLFKLVPNFFKGGRC</sequence>
<evidence type="ECO:0000313" key="1">
    <source>
        <dbReference type="EMBL" id="CAK5131530.1"/>
    </source>
</evidence>
<comment type="caution">
    <text evidence="1">The sequence shown here is derived from an EMBL/GenBank/DDBJ whole genome shotgun (WGS) entry which is preliminary data.</text>
</comment>
<reference evidence="1" key="1">
    <citation type="submission" date="2023-11" db="EMBL/GenBank/DDBJ databases">
        <authorList>
            <person name="Poullet M."/>
        </authorList>
    </citation>
    <scope>NUCLEOTIDE SEQUENCE</scope>
    <source>
        <strain evidence="1">E1834</strain>
    </source>
</reference>
<accession>A0ACB1B9G6</accession>
<evidence type="ECO:0000313" key="2">
    <source>
        <dbReference type="Proteomes" id="UP001497535"/>
    </source>
</evidence>
<proteinExistence type="predicted"/>
<dbReference type="EMBL" id="CAVMJV010000479">
    <property type="protein sequence ID" value="CAK5131530.1"/>
    <property type="molecule type" value="Genomic_DNA"/>
</dbReference>
<gene>
    <name evidence="1" type="ORF">MENTE1834_LOCUS49785</name>
</gene>
<organism evidence="1 2">
    <name type="scientific">Meloidogyne enterolobii</name>
    <name type="common">Root-knot nematode worm</name>
    <name type="synonym">Meloidogyne mayaguensis</name>
    <dbReference type="NCBI Taxonomy" id="390850"/>
    <lineage>
        <taxon>Eukaryota</taxon>
        <taxon>Metazoa</taxon>
        <taxon>Ecdysozoa</taxon>
        <taxon>Nematoda</taxon>
        <taxon>Chromadorea</taxon>
        <taxon>Rhabditida</taxon>
        <taxon>Tylenchina</taxon>
        <taxon>Tylenchomorpha</taxon>
        <taxon>Tylenchoidea</taxon>
        <taxon>Meloidogynidae</taxon>
        <taxon>Meloidogyninae</taxon>
        <taxon>Meloidogyne</taxon>
    </lineage>
</organism>